<feature type="region of interest" description="Disordered" evidence="1">
    <location>
        <begin position="232"/>
        <end position="272"/>
    </location>
</feature>
<accession>A0AAF0QKJ4</accession>
<dbReference type="AlphaFoldDB" id="A0AAF0QKJ4"/>
<dbReference type="InterPro" id="IPR040256">
    <property type="entry name" value="At4g02000-like"/>
</dbReference>
<feature type="compositionally biased region" description="Basic and acidic residues" evidence="1">
    <location>
        <begin position="351"/>
        <end position="376"/>
    </location>
</feature>
<keyword evidence="4" id="KW-1185">Reference proteome</keyword>
<evidence type="ECO:0000256" key="1">
    <source>
        <dbReference type="SAM" id="MobiDB-lite"/>
    </source>
</evidence>
<dbReference type="Proteomes" id="UP001234989">
    <property type="component" value="Chromosome 4"/>
</dbReference>
<gene>
    <name evidence="3" type="ORF">MTR67_017493</name>
</gene>
<evidence type="ECO:0000313" key="4">
    <source>
        <dbReference type="Proteomes" id="UP001234989"/>
    </source>
</evidence>
<protein>
    <recommendedName>
        <fullName evidence="2">DUF4283 domain-containing protein</fullName>
    </recommendedName>
</protein>
<proteinExistence type="predicted"/>
<dbReference type="EMBL" id="CP133615">
    <property type="protein sequence ID" value="WMV24108.1"/>
    <property type="molecule type" value="Genomic_DNA"/>
</dbReference>
<evidence type="ECO:0000259" key="2">
    <source>
        <dbReference type="Pfam" id="PF14111"/>
    </source>
</evidence>
<evidence type="ECO:0000313" key="3">
    <source>
        <dbReference type="EMBL" id="WMV24108.1"/>
    </source>
</evidence>
<sequence>MRSISYLHGEPRIIWEEEEVTQMIYKENLQYAVIGKFSYGMPEIKELRKMIPKQCELKGECNIGLLGNRHVLIRAAIMEDYVNLLSKPAFYLTLGQWSYPMRTLKWDPMFNPEEETTTAIAWISFPSLPPNFFVKEAIFSLAAAVGKPLQVDMATQNQTRPSCARVKVEIDLLGNFPKRINIGVRKLSGEVVEKWVQIKYDYVPKYCANCRLQGHNEQECYALHPELYPKKNDGTDIEKGDSQDKRSITLNGEEEKRSLETNRGKGKDEDTEKFVTKKNRRNQGKGRYFEKKGVEQVWNPKPTQLVKEDKGLVNTGNQFDALKDQDQGKDVNTCTNENITTKKWVESVFNKSDKSEGQCNTSEKDNGSREDKKQEQGEVSPRQSDERGSALTIWKLNTDKDQKEDPPNPLNIIEPSSDEQLFTDT</sequence>
<dbReference type="PANTHER" id="PTHR31286">
    <property type="entry name" value="GLYCINE-RICH CELL WALL STRUCTURAL PROTEIN 1.8-LIKE"/>
    <property type="match status" value="1"/>
</dbReference>
<organism evidence="3 4">
    <name type="scientific">Solanum verrucosum</name>
    <dbReference type="NCBI Taxonomy" id="315347"/>
    <lineage>
        <taxon>Eukaryota</taxon>
        <taxon>Viridiplantae</taxon>
        <taxon>Streptophyta</taxon>
        <taxon>Embryophyta</taxon>
        <taxon>Tracheophyta</taxon>
        <taxon>Spermatophyta</taxon>
        <taxon>Magnoliopsida</taxon>
        <taxon>eudicotyledons</taxon>
        <taxon>Gunneridae</taxon>
        <taxon>Pentapetalae</taxon>
        <taxon>asterids</taxon>
        <taxon>lamiids</taxon>
        <taxon>Solanales</taxon>
        <taxon>Solanaceae</taxon>
        <taxon>Solanoideae</taxon>
        <taxon>Solaneae</taxon>
        <taxon>Solanum</taxon>
    </lineage>
</organism>
<feature type="compositionally biased region" description="Basic and acidic residues" evidence="1">
    <location>
        <begin position="397"/>
        <end position="406"/>
    </location>
</feature>
<feature type="domain" description="DUF4283" evidence="2">
    <location>
        <begin position="26"/>
        <end position="114"/>
    </location>
</feature>
<name>A0AAF0QKJ4_SOLVR</name>
<reference evidence="3" key="1">
    <citation type="submission" date="2023-08" db="EMBL/GenBank/DDBJ databases">
        <title>A de novo genome assembly of Solanum verrucosum Schlechtendal, a Mexican diploid species geographically isolated from the other diploid A-genome species in potato relatives.</title>
        <authorList>
            <person name="Hosaka K."/>
        </authorList>
    </citation>
    <scope>NUCLEOTIDE SEQUENCE</scope>
    <source>
        <tissue evidence="3">Young leaves</tissue>
    </source>
</reference>
<dbReference type="PANTHER" id="PTHR31286:SF179">
    <property type="entry name" value="RNASE H TYPE-1 DOMAIN-CONTAINING PROTEIN"/>
    <property type="match status" value="1"/>
</dbReference>
<dbReference type="Pfam" id="PF14111">
    <property type="entry name" value="DUF4283"/>
    <property type="match status" value="1"/>
</dbReference>
<feature type="region of interest" description="Disordered" evidence="1">
    <location>
        <begin position="351"/>
        <end position="425"/>
    </location>
</feature>
<dbReference type="InterPro" id="IPR025558">
    <property type="entry name" value="DUF4283"/>
</dbReference>